<keyword evidence="3" id="KW-0548">Nucleotidyltransferase</keyword>
<feature type="compositionally biased region" description="Acidic residues" evidence="1">
    <location>
        <begin position="519"/>
        <end position="532"/>
    </location>
</feature>
<evidence type="ECO:0000256" key="1">
    <source>
        <dbReference type="SAM" id="MobiDB-lite"/>
    </source>
</evidence>
<feature type="region of interest" description="Disordered" evidence="1">
    <location>
        <begin position="515"/>
        <end position="541"/>
    </location>
</feature>
<accession>A0ABS1HS22</accession>
<feature type="domain" description="Reverse transcriptase" evidence="2">
    <location>
        <begin position="1"/>
        <end position="343"/>
    </location>
</feature>
<sequence length="541" mass="61992">MAMVKQYDLLGKGFFPETLPPCFVSLDIKRAMRGITTDLNSRKFHAKRSTNYSRLSGTKHDGNRRSYSTPNPISYFYVCNFIERYWITFQNRFSTSPFSVSAPRIGSAKDDRAIIVPSLSELSGKVDDNIKYSPFILKTDISQFFHSIYTHSIPWSAHGIEKAKADQNKKSKKIKFNELDYYVQNTQRAQTRGVLIGPDAFRLIAEFISCDIDIKLRDRADGLIVGAVRHVDDFYIGVRSEIDALSVLSHLRDVLQSYELQINDSKTRVLNGLEPVDDVWAQHLRSISIKGLFAASNNDVFYMIDKAYELAKSLKTESPIKIAIRRIDKEGFYKSANWAGIEKRLQRIIYHFPHAIDYVCLVVAKRFAIGEEIDRVGWKEAIYNVLGRAVSLNHHHEVLWLLWLLITCSIDIEKDVVERCSKMDNSHVRAILVEAFVVGKISIRPPISMSRLETSDEFWLHNLVARANGFTKSPFHGVLKEEFEHLASRNVKLIDFESHLEEIKKEKVRAISSSRYGYDSDDEDEDDDEDYDPAGFGPIDI</sequence>
<protein>
    <submittedName>
        <fullName evidence="3">RNA-directed DNA polymerase</fullName>
    </submittedName>
</protein>
<gene>
    <name evidence="3" type="ORF">JJL56_01895</name>
</gene>
<name>A0ABS1HS22_9PROT</name>
<proteinExistence type="predicted"/>
<dbReference type="EMBL" id="JAEPIV010000001">
    <property type="protein sequence ID" value="MBK4717612.1"/>
    <property type="molecule type" value="Genomic_DNA"/>
</dbReference>
<evidence type="ECO:0000313" key="4">
    <source>
        <dbReference type="Proteomes" id="UP000654452"/>
    </source>
</evidence>
<dbReference type="PROSITE" id="PS50878">
    <property type="entry name" value="RT_POL"/>
    <property type="match status" value="1"/>
</dbReference>
<dbReference type="CDD" id="cd01646">
    <property type="entry name" value="RT_Bac_retron_I"/>
    <property type="match status" value="1"/>
</dbReference>
<dbReference type="Pfam" id="PF00078">
    <property type="entry name" value="RVT_1"/>
    <property type="match status" value="1"/>
</dbReference>
<keyword evidence="3" id="KW-0808">Transferase</keyword>
<dbReference type="InterPro" id="IPR000477">
    <property type="entry name" value="RT_dom"/>
</dbReference>
<organism evidence="3 4">
    <name type="scientific">Azospirillum aestuarii</name>
    <dbReference type="NCBI Taxonomy" id="2802052"/>
    <lineage>
        <taxon>Bacteria</taxon>
        <taxon>Pseudomonadati</taxon>
        <taxon>Pseudomonadota</taxon>
        <taxon>Alphaproteobacteria</taxon>
        <taxon>Rhodospirillales</taxon>
        <taxon>Azospirillaceae</taxon>
        <taxon>Azospirillum</taxon>
    </lineage>
</organism>
<keyword evidence="4" id="KW-1185">Reference proteome</keyword>
<dbReference type="RefSeq" id="WP_200483974.1">
    <property type="nucleotide sequence ID" value="NZ_JAEPIV010000001.1"/>
</dbReference>
<comment type="caution">
    <text evidence="3">The sequence shown here is derived from an EMBL/GenBank/DDBJ whole genome shotgun (WGS) entry which is preliminary data.</text>
</comment>
<dbReference type="GO" id="GO:0003964">
    <property type="term" value="F:RNA-directed DNA polymerase activity"/>
    <property type="evidence" value="ECO:0007669"/>
    <property type="project" value="UniProtKB-KW"/>
</dbReference>
<reference evidence="3 4" key="1">
    <citation type="submission" date="2021-01" db="EMBL/GenBank/DDBJ databases">
        <title>Azospirillum sp. YIM DDC1 draft genome.</title>
        <authorList>
            <person name="Wang Y.-X."/>
        </authorList>
    </citation>
    <scope>NUCLEOTIDE SEQUENCE [LARGE SCALE GENOMIC DNA]</scope>
    <source>
        <strain evidence="3 4">YIM DDC1</strain>
    </source>
</reference>
<evidence type="ECO:0000259" key="2">
    <source>
        <dbReference type="PROSITE" id="PS50878"/>
    </source>
</evidence>
<evidence type="ECO:0000313" key="3">
    <source>
        <dbReference type="EMBL" id="MBK4717612.1"/>
    </source>
</evidence>
<dbReference type="Proteomes" id="UP000654452">
    <property type="component" value="Unassembled WGS sequence"/>
</dbReference>
<keyword evidence="3" id="KW-0695">RNA-directed DNA polymerase</keyword>